<evidence type="ECO:0000259" key="6">
    <source>
        <dbReference type="Pfam" id="PF02836"/>
    </source>
</evidence>
<dbReference type="InterPro" id="IPR008979">
    <property type="entry name" value="Galactose-bd-like_sf"/>
</dbReference>
<evidence type="ECO:0000259" key="9">
    <source>
        <dbReference type="Pfam" id="PF22666"/>
    </source>
</evidence>
<accession>A0AAW3EXN2</accession>
<dbReference type="Pfam" id="PF18368">
    <property type="entry name" value="Ig_GlcNase"/>
    <property type="match status" value="1"/>
</dbReference>
<dbReference type="Gene3D" id="2.60.40.10">
    <property type="entry name" value="Immunoglobulins"/>
    <property type="match status" value="3"/>
</dbReference>
<organism evidence="10 11">
    <name type="scientific">Burkholderia gladioli</name>
    <name type="common">Pseudomonas marginata</name>
    <name type="synonym">Phytomonas marginata</name>
    <dbReference type="NCBI Taxonomy" id="28095"/>
    <lineage>
        <taxon>Bacteria</taxon>
        <taxon>Pseudomonadati</taxon>
        <taxon>Pseudomonadota</taxon>
        <taxon>Betaproteobacteria</taxon>
        <taxon>Burkholderiales</taxon>
        <taxon>Burkholderiaceae</taxon>
        <taxon>Burkholderia</taxon>
    </lineage>
</organism>
<dbReference type="PANTHER" id="PTHR43536:SF1">
    <property type="entry name" value="MANNOSYLGLYCOPROTEIN ENDO-BETA-MANNOSIDASE"/>
    <property type="match status" value="1"/>
</dbReference>
<sequence length="960" mass="102881">MPSAPRRKFLGYSSALVASACLPGCNGDGTDPVAPVADDHRGVPDTPPGTPPATPLDNLAASREISGQWTFIAASEQPALGGAQLSSPQGPAGMSVATVPGTALDSMLANGKYPDPFHGRIVTDTIPDTLKDTDYWYRTRFATPPLRAGQHLWLRLDGVNYRAEIWLNGSQVGTLAGAFRHGYFDVTRLVAPAGGEAWLAVRAIKLDFSEGPLEPSYGSGVTRGGRNGGPTGITLKNGPSFFCSAGWDWLPTIPDRNLGIWQPVSWFSTGAIRIADLRVDSTLSDDLGSAQLQLDLSLDNRSGATVAATVTGRIGEHIAFRRAISIPAADQPSTITLTPAEVPELALSNPKLWWPNGYGEPNLYAVSVSIELLGQVSDTRSVNIGLRRIDYSRDIGQGKQLSISVNKLPILVMGGNWGLDEALKRIPRERLFNQVRLHRDANLNLIRNWNGQSTSRDFFDACDAYGILVWQDFFYSTEANGAGPANLPRDLDNIRDVIVHFRNHPSILLWCGGNEGSPPAALVSGLDALVKELDPKRLCLTSSAGDTGAGAVNGYSSGGPYNWTTPKSAFTRSYGRTATAFHNEVGSHSIPTLEFVKSMLPPSSWECPDDHWADRDMNGNGATYPQVGNKQGGAGYIAATAFRYGEIRNLADFVRKAQMMNYECIRSIYEANAAVMIGPAAGAITSPATGVIMWMTNPAQPSFVWQMYSHDLEQHSSFFAVRHGCRRVNAILDANSFDLTIANHTAKPVGGSLEARVYNLDSSLVGVATPSIAGVAPTSYQVVANLRTLIAGAASSVCLVALILRDAGGTTLAENLYWYEKSGADSSYVTLDTITPAAVSIQASSDEPDETSTRITVEVANIGGSIALMTHLQLFDRASGERILPAFYSDNYLNLLPGARRRVVIDVPHAKGRPISSAALRVDGWKLDRARSRLSLGGVPVIFNDAALDVAPAVATFGKC</sequence>
<evidence type="ECO:0000313" key="10">
    <source>
        <dbReference type="EMBL" id="KGC13302.1"/>
    </source>
</evidence>
<evidence type="ECO:0000256" key="1">
    <source>
        <dbReference type="ARBA" id="ARBA00007401"/>
    </source>
</evidence>
<evidence type="ECO:0000259" key="8">
    <source>
        <dbReference type="Pfam" id="PF18368"/>
    </source>
</evidence>
<dbReference type="InterPro" id="IPR013783">
    <property type="entry name" value="Ig-like_fold"/>
</dbReference>
<dbReference type="SUPFAM" id="SSF49303">
    <property type="entry name" value="beta-Galactosidase/glucuronidase domain"/>
    <property type="match status" value="3"/>
</dbReference>
<dbReference type="SUPFAM" id="SSF49785">
    <property type="entry name" value="Galactose-binding domain-like"/>
    <property type="match status" value="1"/>
</dbReference>
<dbReference type="GO" id="GO:0005975">
    <property type="term" value="P:carbohydrate metabolic process"/>
    <property type="evidence" value="ECO:0007669"/>
    <property type="project" value="InterPro"/>
</dbReference>
<evidence type="ECO:0000259" key="7">
    <source>
        <dbReference type="Pfam" id="PF17786"/>
    </source>
</evidence>
<dbReference type="InterPro" id="IPR054593">
    <property type="entry name" value="Beta-mannosidase-like_N2"/>
</dbReference>
<evidence type="ECO:0000256" key="3">
    <source>
        <dbReference type="ARBA" id="ARBA00023295"/>
    </source>
</evidence>
<dbReference type="Pfam" id="PF22666">
    <property type="entry name" value="Glyco_hydro_2_N2"/>
    <property type="match status" value="1"/>
</dbReference>
<dbReference type="InterPro" id="IPR043534">
    <property type="entry name" value="EBDG/EBM"/>
</dbReference>
<feature type="domain" description="Beta-mannosidase-like galactose-binding" evidence="9">
    <location>
        <begin position="94"/>
        <end position="262"/>
    </location>
</feature>
<reference evidence="10 11" key="1">
    <citation type="submission" date="2014-04" db="EMBL/GenBank/DDBJ databases">
        <authorList>
            <person name="Bishop-Lilly K.A."/>
            <person name="Broomall S.M."/>
            <person name="Chain P.S."/>
            <person name="Chertkov O."/>
            <person name="Coyne S.R."/>
            <person name="Daligault H.E."/>
            <person name="Davenport K.W."/>
            <person name="Erkkila T."/>
            <person name="Frey K.G."/>
            <person name="Gibbons H.S."/>
            <person name="Gu W."/>
            <person name="Jaissle J."/>
            <person name="Johnson S.L."/>
            <person name="Koroleva G.I."/>
            <person name="Ladner J.T."/>
            <person name="Lo C.-C."/>
            <person name="Minogue T.D."/>
            <person name="Munk C."/>
            <person name="Palacios G.F."/>
            <person name="Redden C.L."/>
            <person name="Rosenzweig C.N."/>
            <person name="Scholz M.B."/>
            <person name="Teshima H."/>
            <person name="Xu Y."/>
        </authorList>
    </citation>
    <scope>NUCLEOTIDE SEQUENCE [LARGE SCALE GENOMIC DNA]</scope>
    <source>
        <strain evidence="11">gladioli</strain>
    </source>
</reference>
<dbReference type="GO" id="GO:0004553">
    <property type="term" value="F:hydrolase activity, hydrolyzing O-glycosyl compounds"/>
    <property type="evidence" value="ECO:0007669"/>
    <property type="project" value="InterPro"/>
</dbReference>
<gene>
    <name evidence="10" type="ORF">DM48_1310</name>
</gene>
<dbReference type="InterPro" id="IPR017853">
    <property type="entry name" value="GH"/>
</dbReference>
<proteinExistence type="inferred from homology"/>
<dbReference type="Pfam" id="PF00703">
    <property type="entry name" value="Glyco_hydro_2"/>
    <property type="match status" value="1"/>
</dbReference>
<dbReference type="Proteomes" id="UP000029590">
    <property type="component" value="Unassembled WGS sequence"/>
</dbReference>
<keyword evidence="2 10" id="KW-0378">Hydrolase</keyword>
<comment type="caution">
    <text evidence="10">The sequence shown here is derived from an EMBL/GenBank/DDBJ whole genome shotgun (WGS) entry which is preliminary data.</text>
</comment>
<dbReference type="PROSITE" id="PS51257">
    <property type="entry name" value="PROKAR_LIPOPROTEIN"/>
    <property type="match status" value="1"/>
</dbReference>
<dbReference type="Pfam" id="PF02836">
    <property type="entry name" value="Glyco_hydro_2_C"/>
    <property type="match status" value="1"/>
</dbReference>
<dbReference type="Gene3D" id="2.60.120.260">
    <property type="entry name" value="Galactose-binding domain-like"/>
    <property type="match status" value="1"/>
</dbReference>
<feature type="domain" description="Exo-beta-D-glucosaminidase Ig-fold" evidence="8">
    <location>
        <begin position="822"/>
        <end position="925"/>
    </location>
</feature>
<evidence type="ECO:0000259" key="5">
    <source>
        <dbReference type="Pfam" id="PF00703"/>
    </source>
</evidence>
<evidence type="ECO:0000256" key="2">
    <source>
        <dbReference type="ARBA" id="ARBA00022801"/>
    </source>
</evidence>
<dbReference type="Gene3D" id="3.20.20.80">
    <property type="entry name" value="Glycosidases"/>
    <property type="match status" value="1"/>
</dbReference>
<feature type="region of interest" description="Disordered" evidence="4">
    <location>
        <begin position="32"/>
        <end position="55"/>
    </location>
</feature>
<evidence type="ECO:0000256" key="4">
    <source>
        <dbReference type="SAM" id="MobiDB-lite"/>
    </source>
</evidence>
<dbReference type="RefSeq" id="WP_036055345.1">
    <property type="nucleotide sequence ID" value="NZ_CADEVY010000016.1"/>
</dbReference>
<dbReference type="InterPro" id="IPR006102">
    <property type="entry name" value="Ig-like_GH2"/>
</dbReference>
<dbReference type="InterPro" id="IPR041447">
    <property type="entry name" value="Mannosidase_ig"/>
</dbReference>
<dbReference type="AlphaFoldDB" id="A0AAW3EXN2"/>
<dbReference type="PANTHER" id="PTHR43536">
    <property type="entry name" value="MANNOSYLGLYCOPROTEIN ENDO-BETA-MANNOSIDASE"/>
    <property type="match status" value="1"/>
</dbReference>
<dbReference type="InterPro" id="IPR036156">
    <property type="entry name" value="Beta-gal/glucu_dom_sf"/>
</dbReference>
<dbReference type="SUPFAM" id="SSF51445">
    <property type="entry name" value="(Trans)glycosidases"/>
    <property type="match status" value="1"/>
</dbReference>
<dbReference type="Pfam" id="PF17786">
    <property type="entry name" value="Mannosidase_ig"/>
    <property type="match status" value="1"/>
</dbReference>
<feature type="domain" description="Mannosidase Ig/CBM-like" evidence="7">
    <location>
        <begin position="736"/>
        <end position="821"/>
    </location>
</feature>
<evidence type="ECO:0000313" key="11">
    <source>
        <dbReference type="Proteomes" id="UP000029590"/>
    </source>
</evidence>
<dbReference type="KEGG" id="bgo:BM43_6458"/>
<feature type="domain" description="Glycoside hydrolase family 2 catalytic" evidence="6">
    <location>
        <begin position="426"/>
        <end position="539"/>
    </location>
</feature>
<feature type="domain" description="Glycoside hydrolase family 2 immunoglobulin-like beta-sandwich" evidence="5">
    <location>
        <begin position="273"/>
        <end position="387"/>
    </location>
</feature>
<dbReference type="InterPro" id="IPR041351">
    <property type="entry name" value="Ig_GlcNase"/>
</dbReference>
<comment type="similarity">
    <text evidence="1">Belongs to the glycosyl hydrolase 2 family.</text>
</comment>
<keyword evidence="3" id="KW-0326">Glycosidase</keyword>
<protein>
    <submittedName>
        <fullName evidence="10">Glycosyl hydrolases 2 family protein</fullName>
    </submittedName>
</protein>
<dbReference type="InterPro" id="IPR006103">
    <property type="entry name" value="Glyco_hydro_2_cat"/>
</dbReference>
<name>A0AAW3EXN2_BURGA</name>
<feature type="compositionally biased region" description="Pro residues" evidence="4">
    <location>
        <begin position="45"/>
        <end position="54"/>
    </location>
</feature>
<dbReference type="EMBL" id="JPGG01000016">
    <property type="protein sequence ID" value="KGC13302.1"/>
    <property type="molecule type" value="Genomic_DNA"/>
</dbReference>